<keyword evidence="5" id="KW-1185">Reference proteome</keyword>
<evidence type="ECO:0000313" key="5">
    <source>
        <dbReference type="Proteomes" id="UP000517916"/>
    </source>
</evidence>
<sequence length="390" mass="39217">MRRASRVVLPSVALGLVLTACASFPEQSGPAPTWQPQSRLTEQAGPQPNLPGGTDAGGSGGGPNGRSGPPTSIPPPQGCKDFDTAVIGTCLSPVSAVAALPGGATGLGAERSTGRVLTLQRDVDPKQIAKLDVDASGDGGLTGLVLSPTYREDQLVYAYITTASDNRVVRFAPGDSPKPVLTGIPKGARDNRGSLAVDHKGALLVATGDAGDPGAAADPNSLAGKLLRIDGAGKPAAGNPNPDSAVIASGLSAPGGVCTTLDGGTTWVTDQTGTGDQLYKVSPGKPVGAPAWTWPDKPGVAGCAAFSSMIMVATTHRPGVQNLALNKNGSFSGKPVQALDDSHGYGQIAAVDIVDEQHALIGTVNKDGGKPVSSDDRVVLIIRPQGSPTD</sequence>
<comment type="caution">
    <text evidence="4">The sequence shown here is derived from an EMBL/GenBank/DDBJ whole genome shotgun (WGS) entry which is preliminary data.</text>
</comment>
<feature type="signal peptide" evidence="2">
    <location>
        <begin position="1"/>
        <end position="22"/>
    </location>
</feature>
<dbReference type="RefSeq" id="WP_025360624.1">
    <property type="nucleotide sequence ID" value="NZ_BAAABQ010000009.1"/>
</dbReference>
<evidence type="ECO:0000313" key="4">
    <source>
        <dbReference type="EMBL" id="MBA8926063.1"/>
    </source>
</evidence>
<gene>
    <name evidence="4" type="ORF">BC739_003262</name>
</gene>
<dbReference type="Proteomes" id="UP000517916">
    <property type="component" value="Unassembled WGS sequence"/>
</dbReference>
<dbReference type="InterPro" id="IPR011042">
    <property type="entry name" value="6-blade_b-propeller_TolB-like"/>
</dbReference>
<dbReference type="Gene3D" id="2.120.10.30">
    <property type="entry name" value="TolB, C-terminal domain"/>
    <property type="match status" value="1"/>
</dbReference>
<name>A0ABR6BGP9_9PSEU</name>
<dbReference type="SUPFAM" id="SSF63829">
    <property type="entry name" value="Calcium-dependent phosphotriesterase"/>
    <property type="match status" value="1"/>
</dbReference>
<keyword evidence="2" id="KW-0732">Signal</keyword>
<evidence type="ECO:0000256" key="2">
    <source>
        <dbReference type="SAM" id="SignalP"/>
    </source>
</evidence>
<evidence type="ECO:0000256" key="1">
    <source>
        <dbReference type="SAM" id="MobiDB-lite"/>
    </source>
</evidence>
<accession>A0ABR6BGP9</accession>
<evidence type="ECO:0000259" key="3">
    <source>
        <dbReference type="Pfam" id="PF07995"/>
    </source>
</evidence>
<dbReference type="EMBL" id="JACJID010000002">
    <property type="protein sequence ID" value="MBA8926063.1"/>
    <property type="molecule type" value="Genomic_DNA"/>
</dbReference>
<dbReference type="PANTHER" id="PTHR19328:SF13">
    <property type="entry name" value="HIPL1 PROTEIN"/>
    <property type="match status" value="1"/>
</dbReference>
<dbReference type="InterPro" id="IPR012938">
    <property type="entry name" value="Glc/Sorbosone_DH"/>
</dbReference>
<feature type="domain" description="Glucose/Sorbosone dehydrogenase" evidence="3">
    <location>
        <begin position="96"/>
        <end position="294"/>
    </location>
</feature>
<feature type="chain" id="PRO_5045399667" evidence="2">
    <location>
        <begin position="23"/>
        <end position="390"/>
    </location>
</feature>
<feature type="compositionally biased region" description="Gly residues" evidence="1">
    <location>
        <begin position="54"/>
        <end position="65"/>
    </location>
</feature>
<protein>
    <submittedName>
        <fullName evidence="4">Glucose/arabinose dehydrogenase</fullName>
    </submittedName>
</protein>
<feature type="region of interest" description="Disordered" evidence="1">
    <location>
        <begin position="26"/>
        <end position="79"/>
    </location>
</feature>
<dbReference type="PROSITE" id="PS51257">
    <property type="entry name" value="PROKAR_LIPOPROTEIN"/>
    <property type="match status" value="1"/>
</dbReference>
<reference evidence="4 5" key="1">
    <citation type="submission" date="2020-08" db="EMBL/GenBank/DDBJ databases">
        <title>Genomic Encyclopedia of Archaeal and Bacterial Type Strains, Phase II (KMG-II): from individual species to whole genera.</title>
        <authorList>
            <person name="Goeker M."/>
        </authorList>
    </citation>
    <scope>NUCLEOTIDE SEQUENCE [LARGE SCALE GENOMIC DNA]</scope>
    <source>
        <strain evidence="4 5">DSM 43850</strain>
    </source>
</reference>
<organism evidence="4 5">
    <name type="scientific">Kutzneria viridogrisea</name>
    <dbReference type="NCBI Taxonomy" id="47990"/>
    <lineage>
        <taxon>Bacteria</taxon>
        <taxon>Bacillati</taxon>
        <taxon>Actinomycetota</taxon>
        <taxon>Actinomycetes</taxon>
        <taxon>Pseudonocardiales</taxon>
        <taxon>Pseudonocardiaceae</taxon>
        <taxon>Kutzneria</taxon>
    </lineage>
</organism>
<proteinExistence type="predicted"/>
<dbReference type="Pfam" id="PF07995">
    <property type="entry name" value="GSDH"/>
    <property type="match status" value="1"/>
</dbReference>
<dbReference type="PANTHER" id="PTHR19328">
    <property type="entry name" value="HEDGEHOG-INTERACTING PROTEIN"/>
    <property type="match status" value="1"/>
</dbReference>
<feature type="compositionally biased region" description="Polar residues" evidence="1">
    <location>
        <begin position="34"/>
        <end position="46"/>
    </location>
</feature>